<dbReference type="PRINTS" id="PR00260">
    <property type="entry name" value="CHEMTRNSDUCR"/>
</dbReference>
<feature type="compositionally biased region" description="Basic and acidic residues" evidence="9">
    <location>
        <begin position="482"/>
        <end position="496"/>
    </location>
</feature>
<feature type="compositionally biased region" description="Basic and acidic residues" evidence="9">
    <location>
        <begin position="508"/>
        <end position="533"/>
    </location>
</feature>
<evidence type="ECO:0000256" key="1">
    <source>
        <dbReference type="ARBA" id="ARBA00004651"/>
    </source>
</evidence>
<keyword evidence="6 10" id="KW-0472">Membrane</keyword>
<dbReference type="RefSeq" id="WP_014623794.1">
    <property type="nucleotide sequence ID" value="NC_017583.1"/>
</dbReference>
<feature type="transmembrane region" description="Helical" evidence="10">
    <location>
        <begin position="188"/>
        <end position="210"/>
    </location>
</feature>
<evidence type="ECO:0000256" key="2">
    <source>
        <dbReference type="ARBA" id="ARBA00022475"/>
    </source>
</evidence>
<evidence type="ECO:0000313" key="13">
    <source>
        <dbReference type="Proteomes" id="UP000007254"/>
    </source>
</evidence>
<dbReference type="AlphaFoldDB" id="G0GC24"/>
<feature type="transmembrane region" description="Helical" evidence="10">
    <location>
        <begin position="12"/>
        <end position="31"/>
    </location>
</feature>
<name>G0GC24_WINT7</name>
<organism evidence="12 13">
    <name type="scientific">Winmispira thermophila (strain ATCC 700085 / DSM 6578 / Z-1203)</name>
    <name type="common">Spirochaeta thermophila</name>
    <dbReference type="NCBI Taxonomy" id="869211"/>
    <lineage>
        <taxon>Bacteria</taxon>
        <taxon>Pseudomonadati</taxon>
        <taxon>Spirochaetota</taxon>
        <taxon>Spirochaetia</taxon>
        <taxon>Winmispirales</taxon>
        <taxon>Winmispiraceae</taxon>
        <taxon>Winmispira</taxon>
    </lineage>
</organism>
<feature type="domain" description="Methyl-accepting transducer" evidence="11">
    <location>
        <begin position="229"/>
        <end position="458"/>
    </location>
</feature>
<proteinExistence type="inferred from homology"/>
<dbReference type="GO" id="GO:0006935">
    <property type="term" value="P:chemotaxis"/>
    <property type="evidence" value="ECO:0007669"/>
    <property type="project" value="UniProtKB-KW"/>
</dbReference>
<dbReference type="Pfam" id="PF00015">
    <property type="entry name" value="MCPsignal"/>
    <property type="match status" value="1"/>
</dbReference>
<dbReference type="HOGENOM" id="CLU_000445_107_21_12"/>
<dbReference type="Pfam" id="PF08269">
    <property type="entry name" value="dCache_2"/>
    <property type="match status" value="1"/>
</dbReference>
<dbReference type="SMART" id="SM00283">
    <property type="entry name" value="MA"/>
    <property type="match status" value="1"/>
</dbReference>
<comment type="similarity">
    <text evidence="7">Belongs to the methyl-accepting chemotaxis (MCP) protein family.</text>
</comment>
<gene>
    <name evidence="12" type="ordered locus">Spith_0101</name>
</gene>
<dbReference type="Proteomes" id="UP000007254">
    <property type="component" value="Chromosome"/>
</dbReference>
<dbReference type="CDD" id="cd11386">
    <property type="entry name" value="MCP_signal"/>
    <property type="match status" value="1"/>
</dbReference>
<dbReference type="KEGG" id="stq:Spith_0101"/>
<keyword evidence="13" id="KW-1185">Reference proteome</keyword>
<dbReference type="PANTHER" id="PTHR43531">
    <property type="entry name" value="PROTEIN ICFG"/>
    <property type="match status" value="1"/>
</dbReference>
<sequence length="533" mass="58732">MLKNLRLSYKIILIALIIIVLYSLFVLLYVYPEVRKDLYAEKYLKTRHVVEVAYSVFEFYAQKVEEGSLSLEEAQTLAKEEIKVFRYGDNDYFFIQDTQNHMLMHPFNAELIGKDLSKQEDPVTGDYFNQRMLKIALEEGEGFVDYHWPKPGTEEPIAKISYVKLFKPWNWIIGSGIYLDDVEAETGALFNLILVSITVIVAIALGLAILMARSISLPITNVSSNLLASSNQLESAATQVSSSSQELSSGASELASSVEEITSNMEELQSIIESNTKTVTEAELLMKETNESAGLSTRQTEELQNAMTLISENARKIVKINKVIDDIAFQTSILALNAAVEAARAGEAGRGFAVVAEQVKSLAQKSAEAAKETTELIETVVDSIDSGQEKLSTVKESALKVSTLAGKVNVLLDEITTAFKEQSRGVSQVTKAISQVNTVVQGTAASSEETASAGEELLSQVEQLREVVVVLNRIVNGARAAAHADGEHHTEKDRPPAKTPPRTTPPPREPHNHKDVEIIRPEETLPLEDFKDF</sequence>
<dbReference type="GO" id="GO:0004888">
    <property type="term" value="F:transmembrane signaling receptor activity"/>
    <property type="evidence" value="ECO:0007669"/>
    <property type="project" value="InterPro"/>
</dbReference>
<evidence type="ECO:0000256" key="8">
    <source>
        <dbReference type="PROSITE-ProRule" id="PRU00284"/>
    </source>
</evidence>
<dbReference type="EMBL" id="CP002903">
    <property type="protein sequence ID" value="AEJ60388.1"/>
    <property type="molecule type" value="Genomic_DNA"/>
</dbReference>
<evidence type="ECO:0000256" key="6">
    <source>
        <dbReference type="ARBA" id="ARBA00023136"/>
    </source>
</evidence>
<accession>G0GC24</accession>
<keyword evidence="8" id="KW-0807">Transducer</keyword>
<dbReference type="STRING" id="869211.Spith_0101"/>
<dbReference type="InterPro" id="IPR004010">
    <property type="entry name" value="Double_Cache_2"/>
</dbReference>
<dbReference type="Gene3D" id="3.30.450.20">
    <property type="entry name" value="PAS domain"/>
    <property type="match status" value="1"/>
</dbReference>
<evidence type="ECO:0000256" key="7">
    <source>
        <dbReference type="ARBA" id="ARBA00029447"/>
    </source>
</evidence>
<dbReference type="SMART" id="SM01049">
    <property type="entry name" value="Cache_2"/>
    <property type="match status" value="1"/>
</dbReference>
<dbReference type="SUPFAM" id="SSF58104">
    <property type="entry name" value="Methyl-accepting chemotaxis protein (MCP) signaling domain"/>
    <property type="match status" value="1"/>
</dbReference>
<keyword evidence="2" id="KW-1003">Cell membrane</keyword>
<evidence type="ECO:0000256" key="3">
    <source>
        <dbReference type="ARBA" id="ARBA00022500"/>
    </source>
</evidence>
<dbReference type="InterPro" id="IPR033480">
    <property type="entry name" value="sCache_2"/>
</dbReference>
<evidence type="ECO:0000259" key="11">
    <source>
        <dbReference type="PROSITE" id="PS50111"/>
    </source>
</evidence>
<keyword evidence="4 10" id="KW-0812">Transmembrane</keyword>
<dbReference type="InterPro" id="IPR004090">
    <property type="entry name" value="Chemotax_Me-accpt_rcpt"/>
</dbReference>
<dbReference type="PROSITE" id="PS50111">
    <property type="entry name" value="CHEMOTAXIS_TRANSDUC_2"/>
    <property type="match status" value="1"/>
</dbReference>
<comment type="subcellular location">
    <subcellularLocation>
        <location evidence="1">Cell membrane</location>
        <topology evidence="1">Multi-pass membrane protein</topology>
    </subcellularLocation>
</comment>
<dbReference type="GO" id="GO:0007165">
    <property type="term" value="P:signal transduction"/>
    <property type="evidence" value="ECO:0007669"/>
    <property type="project" value="UniProtKB-KW"/>
</dbReference>
<evidence type="ECO:0000256" key="9">
    <source>
        <dbReference type="SAM" id="MobiDB-lite"/>
    </source>
</evidence>
<dbReference type="InterPro" id="IPR051310">
    <property type="entry name" value="MCP_chemotaxis"/>
</dbReference>
<evidence type="ECO:0000256" key="5">
    <source>
        <dbReference type="ARBA" id="ARBA00022989"/>
    </source>
</evidence>
<feature type="region of interest" description="Disordered" evidence="9">
    <location>
        <begin position="480"/>
        <end position="533"/>
    </location>
</feature>
<keyword evidence="3" id="KW-0145">Chemotaxis</keyword>
<dbReference type="InterPro" id="IPR004089">
    <property type="entry name" value="MCPsignal_dom"/>
</dbReference>
<protein>
    <submittedName>
        <fullName evidence="12">Methyl-accepting chemotaxis sensory transducer with Cache sensor</fullName>
    </submittedName>
</protein>
<dbReference type="PANTHER" id="PTHR43531:SF11">
    <property type="entry name" value="METHYL-ACCEPTING CHEMOTAXIS PROTEIN 3"/>
    <property type="match status" value="1"/>
</dbReference>
<dbReference type="GO" id="GO:0005886">
    <property type="term" value="C:plasma membrane"/>
    <property type="evidence" value="ECO:0007669"/>
    <property type="project" value="UniProtKB-SubCell"/>
</dbReference>
<evidence type="ECO:0000256" key="4">
    <source>
        <dbReference type="ARBA" id="ARBA00022692"/>
    </source>
</evidence>
<reference evidence="12 13" key="1">
    <citation type="submission" date="2011-06" db="EMBL/GenBank/DDBJ databases">
        <title>The complete genome of Spirochaeta thermophila DSM 6578.</title>
        <authorList>
            <consortium name="US DOE Joint Genome Institute (JGI-PGF)"/>
            <person name="Lucas S."/>
            <person name="Lapidus A."/>
            <person name="Bruce D."/>
            <person name="Goodwin L."/>
            <person name="Pitluck S."/>
            <person name="Peters L."/>
            <person name="Kyrpides N."/>
            <person name="Mavromatis K."/>
            <person name="Ivanova N."/>
            <person name="Mikailova N."/>
            <person name="Pagani I."/>
            <person name="Chertkov O."/>
            <person name="Detter J.C."/>
            <person name="Tapia R."/>
            <person name="Han C."/>
            <person name="Land M."/>
            <person name="Hauser L."/>
            <person name="Markowitz V."/>
            <person name="Cheng J.-F."/>
            <person name="Hugenholtz P."/>
            <person name="Woyke T."/>
            <person name="Wu D."/>
            <person name="Spring S."/>
            <person name="Merkhoffer B."/>
            <person name="Schneider S."/>
            <person name="Klenk H.-P."/>
            <person name="Eisen J.A."/>
        </authorList>
    </citation>
    <scope>NUCLEOTIDE SEQUENCE [LARGE SCALE GENOMIC DNA]</scope>
    <source>
        <strain evidence="13">ATCC 700085 / DSM 6578 / Z-1203</strain>
    </source>
</reference>
<feature type="compositionally biased region" description="Pro residues" evidence="9">
    <location>
        <begin position="497"/>
        <end position="507"/>
    </location>
</feature>
<evidence type="ECO:0000313" key="12">
    <source>
        <dbReference type="EMBL" id="AEJ60388.1"/>
    </source>
</evidence>
<dbReference type="OrthoDB" id="2489132at2"/>
<keyword evidence="5 10" id="KW-1133">Transmembrane helix</keyword>
<dbReference type="Gene3D" id="1.10.287.950">
    <property type="entry name" value="Methyl-accepting chemotaxis protein"/>
    <property type="match status" value="1"/>
</dbReference>
<evidence type="ECO:0000256" key="10">
    <source>
        <dbReference type="SAM" id="Phobius"/>
    </source>
</evidence>